<reference evidence="2" key="1">
    <citation type="submission" date="2020-04" db="EMBL/GenBank/DDBJ databases">
        <authorList>
            <person name="Chiriac C."/>
            <person name="Salcher M."/>
            <person name="Ghai R."/>
            <person name="Kavagutti S V."/>
        </authorList>
    </citation>
    <scope>NUCLEOTIDE SEQUENCE</scope>
</reference>
<dbReference type="EMBL" id="LR797502">
    <property type="protein sequence ID" value="CAB4220981.1"/>
    <property type="molecule type" value="Genomic_DNA"/>
</dbReference>
<dbReference type="Gene3D" id="3.40.50.1110">
    <property type="entry name" value="SGNH hydrolase"/>
    <property type="match status" value="1"/>
</dbReference>
<dbReference type="EMBL" id="LR796758">
    <property type="protein sequence ID" value="CAB4164098.1"/>
    <property type="molecule type" value="Genomic_DNA"/>
</dbReference>
<protein>
    <submittedName>
        <fullName evidence="2">Uncharacterized protein</fullName>
    </submittedName>
</protein>
<dbReference type="InterPro" id="IPR036514">
    <property type="entry name" value="SGNH_hydro_sf"/>
</dbReference>
<evidence type="ECO:0000313" key="1">
    <source>
        <dbReference type="EMBL" id="CAB4164098.1"/>
    </source>
</evidence>
<dbReference type="EMBL" id="LR796776">
    <property type="protein sequence ID" value="CAB4165662.1"/>
    <property type="molecule type" value="Genomic_DNA"/>
</dbReference>
<dbReference type="EMBL" id="LR797099">
    <property type="protein sequence ID" value="CAB4186684.1"/>
    <property type="molecule type" value="Genomic_DNA"/>
</dbReference>
<evidence type="ECO:0000313" key="2">
    <source>
        <dbReference type="EMBL" id="CAB4165662.1"/>
    </source>
</evidence>
<organism evidence="2">
    <name type="scientific">uncultured Caudovirales phage</name>
    <dbReference type="NCBI Taxonomy" id="2100421"/>
    <lineage>
        <taxon>Viruses</taxon>
        <taxon>Duplodnaviria</taxon>
        <taxon>Heunggongvirae</taxon>
        <taxon>Uroviricota</taxon>
        <taxon>Caudoviricetes</taxon>
        <taxon>Peduoviridae</taxon>
        <taxon>Maltschvirus</taxon>
        <taxon>Maltschvirus maltsch</taxon>
    </lineage>
</organism>
<proteinExistence type="predicted"/>
<sequence length="266" mass="31216">MDELVMHSGVIFENNCPTAKTSVWAQFDTEERYNDHMSKPNKRQQLLENNWIDKEIIYRFNSCGFRTPEFTDKENFLVLGCSFTCGIGLPEEMMWANLLSKFVGFDVWNLGVGGSGSDTCYRIADHYIPKLRPRYVVMLEPEHSRTEIFANVNSMVVGLPQTLSPHFDHIHSLLTNNTYMKNWWMHDENSQIRAQKCVQAIAYLCYKYHVEFYHYKTNDFLSQTFWKLLPDIRVDVARDLSHPGPDANQRFAKQVYEDIINKKTYD</sequence>
<evidence type="ECO:0000313" key="4">
    <source>
        <dbReference type="EMBL" id="CAB4220981.1"/>
    </source>
</evidence>
<dbReference type="SUPFAM" id="SSF52266">
    <property type="entry name" value="SGNH hydrolase"/>
    <property type="match status" value="1"/>
</dbReference>
<gene>
    <name evidence="3" type="ORF">UFOVP1146_34</name>
    <name evidence="4" type="ORF">UFOVP1638_111</name>
    <name evidence="1" type="ORF">UFOVP812_367</name>
    <name evidence="2" type="ORF">UFOVP818_198</name>
</gene>
<name>A0A6J5P3N2_9CAUD</name>
<accession>A0A6J5P3N2</accession>
<evidence type="ECO:0000313" key="3">
    <source>
        <dbReference type="EMBL" id="CAB4186684.1"/>
    </source>
</evidence>